<feature type="compositionally biased region" description="Acidic residues" evidence="1">
    <location>
        <begin position="285"/>
        <end position="301"/>
    </location>
</feature>
<feature type="compositionally biased region" description="Polar residues" evidence="1">
    <location>
        <begin position="622"/>
        <end position="638"/>
    </location>
</feature>
<dbReference type="GeneID" id="6074865"/>
<feature type="compositionally biased region" description="Polar residues" evidence="1">
    <location>
        <begin position="518"/>
        <end position="527"/>
    </location>
</feature>
<feature type="region of interest" description="Disordered" evidence="1">
    <location>
        <begin position="254"/>
        <end position="305"/>
    </location>
</feature>
<organism evidence="3">
    <name type="scientific">Laccaria bicolor (strain S238N-H82 / ATCC MYA-4686)</name>
    <name type="common">Bicoloured deceiver</name>
    <name type="synonym">Laccaria laccata var. bicolor</name>
    <dbReference type="NCBI Taxonomy" id="486041"/>
    <lineage>
        <taxon>Eukaryota</taxon>
        <taxon>Fungi</taxon>
        <taxon>Dikarya</taxon>
        <taxon>Basidiomycota</taxon>
        <taxon>Agaricomycotina</taxon>
        <taxon>Agaricomycetes</taxon>
        <taxon>Agaricomycetidae</taxon>
        <taxon>Agaricales</taxon>
        <taxon>Agaricineae</taxon>
        <taxon>Hydnangiaceae</taxon>
        <taxon>Laccaria</taxon>
    </lineage>
</organism>
<proteinExistence type="predicted"/>
<name>B0D5F1_LACBS</name>
<feature type="compositionally biased region" description="Basic and acidic residues" evidence="1">
    <location>
        <begin position="108"/>
        <end position="125"/>
    </location>
</feature>
<dbReference type="EMBL" id="DS547098">
    <property type="protein sequence ID" value="EDR09760.1"/>
    <property type="molecule type" value="Genomic_DNA"/>
</dbReference>
<dbReference type="RefSeq" id="XP_001879145.1">
    <property type="nucleotide sequence ID" value="XM_001879110.1"/>
</dbReference>
<feature type="region of interest" description="Disordered" evidence="1">
    <location>
        <begin position="108"/>
        <end position="131"/>
    </location>
</feature>
<feature type="region of interest" description="Disordered" evidence="1">
    <location>
        <begin position="518"/>
        <end position="638"/>
    </location>
</feature>
<sequence>MPDADAEVVMADDRYLGVWLNGAEEQQARWYLKEGILCFVVREVTSLERVLLAARETVIDFAAGTSASSIHWTINDYDSMAISRGDLSLPDTATIHDPGWVWPQAVVNRRDESRSPDTKSADKSAVDYGPPPLETISIASDRVPWIKPPPVKKAAASRANAPAHEHKRWIKFVENYDPEGSFKEVGAKNAPVHPTHSMYDREKCWHLFFLRPPKIPEGCVSDLSIFGQPCPKGVYKGINKKRFVQPRWIYQTMEPQPTDVGRKAPVPRPEELPPLRKPSQPNPPPDDDSDSDNDYYPDEGDQAPPVLNVTINADVSSVSATTTPAAQITGIEPAVQAIEIQPAAIGATSGVGEATTEPASIDPNLSLSKTNHMQEDDEISWGDDEHNHDVMGLQIPPLSFTVDSEINTEAVTPADPLEFASSFLMLYGIPTSEEFPVIQDMITSIATCLHLTVRQIFQVSADRNQSFWFEMESMEQARQMRTHMHHRQENGIELRVAYADYEDYVGALARASHRWPDTLSNNGSQGPSSLQSVALAVSSSSRGWSSGERRQTRDNRRRSPSMERYRVNRRLSPLPRQQSPSHSTYRRRYQRSPSPRRRARSPYRHSRSPGPRSYRPPGELATQPSREQENASPLTLRNSNADATIHIPPLPVLPGMPAFARLPHNAPLPFGANVAFMWSPSGNTFSPVLLQGNTTVLPYPMAPTGPTPSALLPWPVAAALPTLNVPPSSLDTSRGSSTASLASRISATVELRSDSPPPAPARPTLMSRMTDQLSARLTDPAPPAALAARLTAPGWLTLADRLETADPMVVDHSPYLGSAALADFSTESLHPATASGSSSYHQAPMDEDPTDQGDDGEEDYKRTKRGRHSGQKIQGYRKRDEEREERKHRRRCR</sequence>
<gene>
    <name evidence="2" type="ORF">LACBIDRAFT_317869</name>
</gene>
<feature type="compositionally biased region" description="Low complexity" evidence="1">
    <location>
        <begin position="608"/>
        <end position="618"/>
    </location>
</feature>
<feature type="compositionally biased region" description="Basic residues" evidence="1">
    <location>
        <begin position="584"/>
        <end position="607"/>
    </location>
</feature>
<evidence type="ECO:0000313" key="3">
    <source>
        <dbReference type="Proteomes" id="UP000001194"/>
    </source>
</evidence>
<keyword evidence="3" id="KW-1185">Reference proteome</keyword>
<feature type="region of interest" description="Disordered" evidence="1">
    <location>
        <begin position="829"/>
        <end position="893"/>
    </location>
</feature>
<accession>B0D5F1</accession>
<protein>
    <submittedName>
        <fullName evidence="2">Predicted protein</fullName>
    </submittedName>
</protein>
<dbReference type="OrthoDB" id="3054462at2759"/>
<dbReference type="InParanoid" id="B0D5F1"/>
<evidence type="ECO:0000313" key="2">
    <source>
        <dbReference type="EMBL" id="EDR09760.1"/>
    </source>
</evidence>
<dbReference type="KEGG" id="lbc:LACBIDRAFT_317869"/>
<feature type="compositionally biased region" description="Acidic residues" evidence="1">
    <location>
        <begin position="845"/>
        <end position="858"/>
    </location>
</feature>
<dbReference type="Proteomes" id="UP000001194">
    <property type="component" value="Unassembled WGS sequence"/>
</dbReference>
<dbReference type="HOGENOM" id="CLU_010388_0_0_1"/>
<feature type="compositionally biased region" description="Low complexity" evidence="1">
    <location>
        <begin position="528"/>
        <end position="546"/>
    </location>
</feature>
<reference evidence="2 3" key="1">
    <citation type="journal article" date="2008" name="Nature">
        <title>The genome of Laccaria bicolor provides insights into mycorrhizal symbiosis.</title>
        <authorList>
            <person name="Martin F."/>
            <person name="Aerts A."/>
            <person name="Ahren D."/>
            <person name="Brun A."/>
            <person name="Danchin E.G.J."/>
            <person name="Duchaussoy F."/>
            <person name="Gibon J."/>
            <person name="Kohler A."/>
            <person name="Lindquist E."/>
            <person name="Pereda V."/>
            <person name="Salamov A."/>
            <person name="Shapiro H.J."/>
            <person name="Wuyts J."/>
            <person name="Blaudez D."/>
            <person name="Buee M."/>
            <person name="Brokstein P."/>
            <person name="Canbaeck B."/>
            <person name="Cohen D."/>
            <person name="Courty P.E."/>
            <person name="Coutinho P.M."/>
            <person name="Delaruelle C."/>
            <person name="Detter J.C."/>
            <person name="Deveau A."/>
            <person name="DiFazio S."/>
            <person name="Duplessis S."/>
            <person name="Fraissinet-Tachet L."/>
            <person name="Lucic E."/>
            <person name="Frey-Klett P."/>
            <person name="Fourrey C."/>
            <person name="Feussner I."/>
            <person name="Gay G."/>
            <person name="Grimwood J."/>
            <person name="Hoegger P.J."/>
            <person name="Jain P."/>
            <person name="Kilaru S."/>
            <person name="Labbe J."/>
            <person name="Lin Y.C."/>
            <person name="Legue V."/>
            <person name="Le Tacon F."/>
            <person name="Marmeisse R."/>
            <person name="Melayah D."/>
            <person name="Montanini B."/>
            <person name="Muratet M."/>
            <person name="Nehls U."/>
            <person name="Niculita-Hirzel H."/>
            <person name="Oudot-Le Secq M.P."/>
            <person name="Peter M."/>
            <person name="Quesneville H."/>
            <person name="Rajashekar B."/>
            <person name="Reich M."/>
            <person name="Rouhier N."/>
            <person name="Schmutz J."/>
            <person name="Yin T."/>
            <person name="Chalot M."/>
            <person name="Henrissat B."/>
            <person name="Kuees U."/>
            <person name="Lucas S."/>
            <person name="Van de Peer Y."/>
            <person name="Podila G.K."/>
            <person name="Polle A."/>
            <person name="Pukkila P.J."/>
            <person name="Richardson P.M."/>
            <person name="Rouze P."/>
            <person name="Sanders I.R."/>
            <person name="Stajich J.E."/>
            <person name="Tunlid A."/>
            <person name="Tuskan G."/>
            <person name="Grigoriev I.V."/>
        </authorList>
    </citation>
    <scope>NUCLEOTIDE SEQUENCE [LARGE SCALE GENOMIC DNA]</scope>
    <source>
        <strain evidence="3">S238N-H82 / ATCC MYA-4686</strain>
    </source>
</reference>
<evidence type="ECO:0000256" key="1">
    <source>
        <dbReference type="SAM" id="MobiDB-lite"/>
    </source>
</evidence>
<dbReference type="AlphaFoldDB" id="B0D5F1"/>